<evidence type="ECO:0000313" key="2">
    <source>
        <dbReference type="Proteomes" id="UP001233172"/>
    </source>
</evidence>
<comment type="caution">
    <text evidence="1">The sequence shown here is derived from an EMBL/GenBank/DDBJ whole genome shotgun (WGS) entry which is preliminary data.</text>
</comment>
<reference evidence="1" key="2">
    <citation type="submission" date="2023-04" db="EMBL/GenBank/DDBJ databases">
        <authorList>
            <person name="Bu L."/>
            <person name="Lu L."/>
            <person name="Laidemitt M.R."/>
            <person name="Zhang S.M."/>
            <person name="Mutuku M."/>
            <person name="Mkoji G."/>
            <person name="Steinauer M."/>
            <person name="Loker E.S."/>
        </authorList>
    </citation>
    <scope>NUCLEOTIDE SEQUENCE</scope>
    <source>
        <strain evidence="1">KasaAsao</strain>
        <tissue evidence="1">Whole Snail</tissue>
    </source>
</reference>
<organism evidence="1 2">
    <name type="scientific">Biomphalaria pfeifferi</name>
    <name type="common">Bloodfluke planorb</name>
    <name type="synonym">Freshwater snail</name>
    <dbReference type="NCBI Taxonomy" id="112525"/>
    <lineage>
        <taxon>Eukaryota</taxon>
        <taxon>Metazoa</taxon>
        <taxon>Spiralia</taxon>
        <taxon>Lophotrochozoa</taxon>
        <taxon>Mollusca</taxon>
        <taxon>Gastropoda</taxon>
        <taxon>Heterobranchia</taxon>
        <taxon>Euthyneura</taxon>
        <taxon>Panpulmonata</taxon>
        <taxon>Hygrophila</taxon>
        <taxon>Lymnaeoidea</taxon>
        <taxon>Planorbidae</taxon>
        <taxon>Biomphalaria</taxon>
    </lineage>
</organism>
<keyword evidence="2" id="KW-1185">Reference proteome</keyword>
<evidence type="ECO:0000313" key="1">
    <source>
        <dbReference type="EMBL" id="KAK0060872.1"/>
    </source>
</evidence>
<accession>A0AAD8FDF1</accession>
<reference evidence="1" key="1">
    <citation type="journal article" date="2023" name="PLoS Negl. Trop. Dis.">
        <title>A genome sequence for Biomphalaria pfeifferi, the major vector snail for the human-infecting parasite Schistosoma mansoni.</title>
        <authorList>
            <person name="Bu L."/>
            <person name="Lu L."/>
            <person name="Laidemitt M.R."/>
            <person name="Zhang S.M."/>
            <person name="Mutuku M."/>
            <person name="Mkoji G."/>
            <person name="Steinauer M."/>
            <person name="Loker E.S."/>
        </authorList>
    </citation>
    <scope>NUCLEOTIDE SEQUENCE</scope>
    <source>
        <strain evidence="1">KasaAsao</strain>
    </source>
</reference>
<dbReference type="AlphaFoldDB" id="A0AAD8FDF1"/>
<dbReference type="Proteomes" id="UP001233172">
    <property type="component" value="Unassembled WGS sequence"/>
</dbReference>
<sequence length="102" mass="11984">MFQSSTSCHDLIKINFKLTAKSIALFLVTEITWTVWKSRGVGYSDLATCDIAYRDRFFHDLLWLCLEVLRNSISSNLRKQTLEYKFPTQKNKLHLTKVFHPD</sequence>
<name>A0AAD8FDF1_BIOPF</name>
<proteinExistence type="predicted"/>
<dbReference type="EMBL" id="JASAOG010000033">
    <property type="protein sequence ID" value="KAK0060872.1"/>
    <property type="molecule type" value="Genomic_DNA"/>
</dbReference>
<protein>
    <submittedName>
        <fullName evidence="1">Uncharacterized protein</fullName>
    </submittedName>
</protein>
<gene>
    <name evidence="1" type="ORF">Bpfe_009741</name>
</gene>